<dbReference type="InterPro" id="IPR023407">
    <property type="entry name" value="Ribosomal_eS27_Zn-bd_dom_sf"/>
</dbReference>
<dbReference type="GO" id="GO:0006412">
    <property type="term" value="P:translation"/>
    <property type="evidence" value="ECO:0007669"/>
    <property type="project" value="InterPro"/>
</dbReference>
<organism evidence="7 8">
    <name type="scientific">Hipposideros armiger</name>
    <name type="common">Great Himalayan leaf-nosed bat</name>
    <dbReference type="NCBI Taxonomy" id="186990"/>
    <lineage>
        <taxon>Eukaryota</taxon>
        <taxon>Metazoa</taxon>
        <taxon>Chordata</taxon>
        <taxon>Craniata</taxon>
        <taxon>Vertebrata</taxon>
        <taxon>Euteleostomi</taxon>
        <taxon>Mammalia</taxon>
        <taxon>Eutheria</taxon>
        <taxon>Laurasiatheria</taxon>
        <taxon>Chiroptera</taxon>
        <taxon>Yinpterochiroptera</taxon>
        <taxon>Rhinolophoidea</taxon>
        <taxon>Hipposideridae</taxon>
        <taxon>Hipposideros</taxon>
    </lineage>
</organism>
<name>A0A8B7QFL6_HIPAR</name>
<feature type="compositionally biased region" description="Basic and acidic residues" evidence="6">
    <location>
        <begin position="1"/>
        <end position="15"/>
    </location>
</feature>
<evidence type="ECO:0000256" key="5">
    <source>
        <dbReference type="ARBA" id="ARBA00023274"/>
    </source>
</evidence>
<dbReference type="GO" id="GO:0003735">
    <property type="term" value="F:structural constituent of ribosome"/>
    <property type="evidence" value="ECO:0007669"/>
    <property type="project" value="InterPro"/>
</dbReference>
<comment type="cofactor">
    <cofactor evidence="1">
        <name>Zn(2+)</name>
        <dbReference type="ChEBI" id="CHEBI:29105"/>
    </cofactor>
</comment>
<keyword evidence="3" id="KW-0862">Zinc</keyword>
<proteinExistence type="inferred from homology"/>
<evidence type="ECO:0000313" key="7">
    <source>
        <dbReference type="Proteomes" id="UP000694851"/>
    </source>
</evidence>
<evidence type="ECO:0000256" key="4">
    <source>
        <dbReference type="ARBA" id="ARBA00022980"/>
    </source>
</evidence>
<dbReference type="OrthoDB" id="5567124at2759"/>
<dbReference type="GO" id="GO:0005840">
    <property type="term" value="C:ribosome"/>
    <property type="evidence" value="ECO:0007669"/>
    <property type="project" value="UniProtKB-KW"/>
</dbReference>
<dbReference type="PANTHER" id="PTHR11594">
    <property type="entry name" value="40S RIBOSOMAL PROTEIN S27"/>
    <property type="match status" value="1"/>
</dbReference>
<dbReference type="InterPro" id="IPR000592">
    <property type="entry name" value="Ribosomal_eS27"/>
</dbReference>
<evidence type="ECO:0000256" key="1">
    <source>
        <dbReference type="ARBA" id="ARBA00001947"/>
    </source>
</evidence>
<keyword evidence="5" id="KW-0687">Ribonucleoprotein</keyword>
<evidence type="ECO:0000256" key="6">
    <source>
        <dbReference type="SAM" id="MobiDB-lite"/>
    </source>
</evidence>
<dbReference type="FunFam" id="2.20.25.100:FF:000001">
    <property type="entry name" value="40S ribosomal protein S27"/>
    <property type="match status" value="1"/>
</dbReference>
<reference evidence="8" key="1">
    <citation type="submission" date="2025-08" db="UniProtKB">
        <authorList>
            <consortium name="RefSeq"/>
        </authorList>
    </citation>
    <scope>IDENTIFICATION</scope>
    <source>
        <tissue evidence="8">Muscle</tissue>
    </source>
</reference>
<dbReference type="SUPFAM" id="SSF57829">
    <property type="entry name" value="Zn-binding ribosomal proteins"/>
    <property type="match status" value="1"/>
</dbReference>
<evidence type="ECO:0000256" key="3">
    <source>
        <dbReference type="ARBA" id="ARBA00022833"/>
    </source>
</evidence>
<dbReference type="KEGG" id="hai:109376223"/>
<gene>
    <name evidence="8" type="primary">LOC109376223</name>
</gene>
<dbReference type="RefSeq" id="XP_019487584.1">
    <property type="nucleotide sequence ID" value="XM_019632039.1"/>
</dbReference>
<comment type="similarity">
    <text evidence="2">Belongs to the eukaryotic ribosomal protein eS27 family.</text>
</comment>
<dbReference type="InterPro" id="IPR011332">
    <property type="entry name" value="Ribosomal_zn-bd"/>
</dbReference>
<evidence type="ECO:0000313" key="8">
    <source>
        <dbReference type="RefSeq" id="XP_019487584.1"/>
    </source>
</evidence>
<dbReference type="GO" id="GO:1990904">
    <property type="term" value="C:ribonucleoprotein complex"/>
    <property type="evidence" value="ECO:0007669"/>
    <property type="project" value="UniProtKB-KW"/>
</dbReference>
<dbReference type="Pfam" id="PF01667">
    <property type="entry name" value="Ribosomal_S27e"/>
    <property type="match status" value="1"/>
</dbReference>
<dbReference type="AlphaFoldDB" id="A0A8B7QFL6"/>
<feature type="region of interest" description="Disordered" evidence="6">
    <location>
        <begin position="1"/>
        <end position="26"/>
    </location>
</feature>
<keyword evidence="7" id="KW-1185">Reference proteome</keyword>
<keyword evidence="4" id="KW-0689">Ribosomal protein</keyword>
<accession>A0A8B7QFL6</accession>
<dbReference type="Gene3D" id="2.20.25.100">
    <property type="entry name" value="Zn-binding ribosomal proteins"/>
    <property type="match status" value="1"/>
</dbReference>
<protein>
    <submittedName>
        <fullName evidence="8">40S ribosomal protein S27-like</fullName>
    </submittedName>
</protein>
<evidence type="ECO:0000256" key="2">
    <source>
        <dbReference type="ARBA" id="ARBA00010919"/>
    </source>
</evidence>
<dbReference type="GeneID" id="109376223"/>
<sequence length="81" mass="9138">MTLTKELLHPSPEKERRKHKKQHLEQSPNSYFMEVPGMPIATIISHARMVVLCNGCSTVLCQHRGGGARLIVGCSFRTKQH</sequence>
<dbReference type="Proteomes" id="UP000694851">
    <property type="component" value="Unplaced"/>
</dbReference>